<dbReference type="EMBL" id="JASKHM010000013">
    <property type="protein sequence ID" value="MEQ4484927.1"/>
    <property type="molecule type" value="Genomic_DNA"/>
</dbReference>
<dbReference type="RefSeq" id="WP_232184869.1">
    <property type="nucleotide sequence ID" value="NZ_JAIOAP010000003.1"/>
</dbReference>
<keyword evidence="2" id="KW-0378">Hydrolase</keyword>
<reference evidence="6 7" key="1">
    <citation type="journal article" date="2023" name="Genome Announc.">
        <title>Pan-Genome Analyses of the Genus Cohnella and Proposal of the Novel Species Cohnella silvisoli sp. nov., Isolated from Forest Soil.</title>
        <authorList>
            <person name="Wang C."/>
            <person name="Mao L."/>
            <person name="Bao G."/>
            <person name="Zhu H."/>
        </authorList>
    </citation>
    <scope>NUCLEOTIDE SEQUENCE [LARGE SCALE GENOMIC DNA]</scope>
    <source>
        <strain evidence="6 7">NL03-T5-1</strain>
    </source>
</reference>
<dbReference type="InterPro" id="IPR005154">
    <property type="entry name" value="Glyco_hydro_67_aGlcAse_N"/>
</dbReference>
<protein>
    <submittedName>
        <fullName evidence="6">DUF4838 domain-containing protein</fullName>
    </submittedName>
</protein>
<dbReference type="Gene3D" id="3.30.379.10">
    <property type="entry name" value="Chitobiase/beta-hexosaminidase domain 2-like"/>
    <property type="match status" value="1"/>
</dbReference>
<dbReference type="InterPro" id="IPR006104">
    <property type="entry name" value="Glyco_hydro_2_N"/>
</dbReference>
<dbReference type="SUPFAM" id="SSF55545">
    <property type="entry name" value="beta-N-acetylhexosaminidase-like domain"/>
    <property type="match status" value="1"/>
</dbReference>
<evidence type="ECO:0000313" key="7">
    <source>
        <dbReference type="Proteomes" id="UP001493487"/>
    </source>
</evidence>
<dbReference type="PANTHER" id="PTHR47406:SF2">
    <property type="entry name" value="ALPHA GLUCURONIDASE N-TERMINAL DOMAIN-CONTAINING PROTEIN"/>
    <property type="match status" value="1"/>
</dbReference>
<dbReference type="Pfam" id="PF16126">
    <property type="entry name" value="DUF4838"/>
    <property type="match status" value="1"/>
</dbReference>
<feature type="domain" description="Glycosyl hydrolases family 2 sugar binding" evidence="4">
    <location>
        <begin position="676"/>
        <end position="763"/>
    </location>
</feature>
<evidence type="ECO:0000256" key="3">
    <source>
        <dbReference type="SAM" id="SignalP"/>
    </source>
</evidence>
<feature type="chain" id="PRO_5047418353" evidence="3">
    <location>
        <begin position="30"/>
        <end position="790"/>
    </location>
</feature>
<sequence>MKKNLSRKASFFVCLVLLFSLFMSVTSPASYADAAGSAAAEESSIPNNLMGDYREPTVAPIKGVDLVVAGESRATVVLTPTATDLEKQAAQELQSYLKQISGVELPVVTNANNATGIKIYVGSTAPDPQLEQIRQGGTNADSFRLSVSGDSIQLVGLSDRGTLFAAYEMLEQIGIRWFNPGELGTEVPSMQSITVKEQNTIQHPGVTSRYVGGIDYLFSQEPMEFVDEFEGKKWLQHRRGNNTVALGGHGLPCTITVQERPDLYVQVNGKPTSQFDVTKPEVLICVVEGALKYLEENPDAKYLNLGPNDGDDFGTSVWDAEDYDPLMGSNSITDRYVKFYNLVLEQIEPQYPDVGIAFFAYLRYMRAPVREIPNPKLLPVIAPITVERIHSMENGMSWERSYLKDLIDDWKKLGVNVSFYSYMYNLADPGMPFSIINRIVEEMNHFKQEGMNQLRFEGLPSWGYQGPSLYLMAKLSWNPDLDVQETLSDYFSKFYGPAAKPMWNHFRKLEDAFAQADYYTGAVFDFSKILTPEVMANLESTLSKAEKQVPANSKYAKRIRMVRVAFDFGKAFTKMRDAYLKFNFVKAKQYYDEAKAQLKVAAKHSPVIIHPWAGGYIDIFWKYQIEQAYERVTNGSGIVAKLPDEWSAMLIPGGNGAKLGLWKPGIGMKSWMKLKTYSETFTSQGLRYYKGEVWYRTSVNVAEAYKDKPIRLWFGDIDETPRVWINGKEVQPMTTGIATVIPWEYDVSSVIKFGQKNDIVVSVNNRYLDELGTGGIVGPAVLWTPAGTTP</sequence>
<gene>
    <name evidence="6" type="ORF">QJS35_21295</name>
</gene>
<dbReference type="Gene3D" id="2.60.120.260">
    <property type="entry name" value="Galactose-binding domain-like"/>
    <property type="match status" value="1"/>
</dbReference>
<dbReference type="PANTHER" id="PTHR47406">
    <property type="entry name" value="COAGULATION FACTOR 5/8 TYPE, C-TERMINAL"/>
    <property type="match status" value="1"/>
</dbReference>
<dbReference type="SUPFAM" id="SSF49785">
    <property type="entry name" value="Galactose-binding domain-like"/>
    <property type="match status" value="1"/>
</dbReference>
<feature type="domain" description="Alpha glucuronidase N-terminal" evidence="5">
    <location>
        <begin position="76"/>
        <end position="168"/>
    </location>
</feature>
<dbReference type="Pfam" id="PF03648">
    <property type="entry name" value="Glyco_hydro_67N"/>
    <property type="match status" value="1"/>
</dbReference>
<evidence type="ECO:0000256" key="2">
    <source>
        <dbReference type="ARBA" id="ARBA00022801"/>
    </source>
</evidence>
<dbReference type="InterPro" id="IPR032287">
    <property type="entry name" value="DUF4838"/>
</dbReference>
<comment type="caution">
    <text evidence="6">The sequence shown here is derived from an EMBL/GenBank/DDBJ whole genome shotgun (WGS) entry which is preliminary data.</text>
</comment>
<dbReference type="Proteomes" id="UP001493487">
    <property type="component" value="Unassembled WGS sequence"/>
</dbReference>
<dbReference type="InterPro" id="IPR008979">
    <property type="entry name" value="Galactose-bd-like_sf"/>
</dbReference>
<feature type="signal peptide" evidence="3">
    <location>
        <begin position="1"/>
        <end position="29"/>
    </location>
</feature>
<accession>A0ABV1KZJ0</accession>
<keyword evidence="3" id="KW-0732">Signal</keyword>
<evidence type="ECO:0000313" key="6">
    <source>
        <dbReference type="EMBL" id="MEQ4484927.1"/>
    </source>
</evidence>
<evidence type="ECO:0000259" key="4">
    <source>
        <dbReference type="Pfam" id="PF02837"/>
    </source>
</evidence>
<organism evidence="6 7">
    <name type="scientific">Cohnella silvisoli</name>
    <dbReference type="NCBI Taxonomy" id="2873699"/>
    <lineage>
        <taxon>Bacteria</taxon>
        <taxon>Bacillati</taxon>
        <taxon>Bacillota</taxon>
        <taxon>Bacilli</taxon>
        <taxon>Bacillales</taxon>
        <taxon>Paenibacillaceae</taxon>
        <taxon>Cohnella</taxon>
    </lineage>
</organism>
<dbReference type="Pfam" id="PF02837">
    <property type="entry name" value="Glyco_hydro_2_N"/>
    <property type="match status" value="1"/>
</dbReference>
<dbReference type="InterPro" id="IPR029018">
    <property type="entry name" value="Hex-like_dom2"/>
</dbReference>
<keyword evidence="7" id="KW-1185">Reference proteome</keyword>
<proteinExistence type="inferred from homology"/>
<name>A0ABV1KZJ0_9BACL</name>
<comment type="similarity">
    <text evidence="1">Belongs to the glycosyl hydrolase 2 family.</text>
</comment>
<evidence type="ECO:0000259" key="5">
    <source>
        <dbReference type="Pfam" id="PF03648"/>
    </source>
</evidence>
<evidence type="ECO:0000256" key="1">
    <source>
        <dbReference type="ARBA" id="ARBA00007401"/>
    </source>
</evidence>